<accession>A0ABS8YQE2</accession>
<evidence type="ECO:0000313" key="2">
    <source>
        <dbReference type="EMBL" id="MCE5972117.1"/>
    </source>
</evidence>
<proteinExistence type="predicted"/>
<keyword evidence="3" id="KW-1185">Reference proteome</keyword>
<keyword evidence="1" id="KW-1133">Transmembrane helix</keyword>
<keyword evidence="1" id="KW-0472">Membrane</keyword>
<feature type="transmembrane region" description="Helical" evidence="1">
    <location>
        <begin position="169"/>
        <end position="191"/>
    </location>
</feature>
<sequence>MWLRKHYASLRAQPRLIQAIWAMLAIEFLLALWEWQLALAAVACLTFLLTLVPMYLTSRLGIALPTPLLVGITIFIFATIFLGEAFDFYSRYWWWDVALHGTSALGFGLLGFLMVFMLFEGDRYAAPHWALALIAFSFAVTIGALWEIFEFAMDQAFGTNMQKSGLVDTMWDLVVDVIGASLGALAGWLYLIGRGPGPMRNLFEDFVAKNRRFYRKFKSQIK</sequence>
<name>A0ABS8YQE2_9RHOB</name>
<feature type="transmembrane region" description="Helical" evidence="1">
    <location>
        <begin position="92"/>
        <end position="117"/>
    </location>
</feature>
<feature type="transmembrane region" description="Helical" evidence="1">
    <location>
        <begin position="37"/>
        <end position="56"/>
    </location>
</feature>
<evidence type="ECO:0000313" key="3">
    <source>
        <dbReference type="Proteomes" id="UP001521181"/>
    </source>
</evidence>
<dbReference type="EMBL" id="JAJUOS010000001">
    <property type="protein sequence ID" value="MCE5972117.1"/>
    <property type="molecule type" value="Genomic_DNA"/>
</dbReference>
<feature type="transmembrane region" description="Helical" evidence="1">
    <location>
        <begin position="129"/>
        <end position="149"/>
    </location>
</feature>
<comment type="caution">
    <text evidence="2">The sequence shown here is derived from an EMBL/GenBank/DDBJ whole genome shotgun (WGS) entry which is preliminary data.</text>
</comment>
<reference evidence="2 3" key="1">
    <citation type="submission" date="2021-12" db="EMBL/GenBank/DDBJ databases">
        <title>Sinirhodobacter sp. WL0062 is a bacterium isolated from seawater.</title>
        <authorList>
            <person name="Wang L."/>
            <person name="He W."/>
            <person name="Zhang D.-F."/>
        </authorList>
    </citation>
    <scope>NUCLEOTIDE SEQUENCE [LARGE SCALE GENOMIC DNA]</scope>
    <source>
        <strain evidence="2 3">WL0062</strain>
    </source>
</reference>
<organism evidence="2 3">
    <name type="scientific">Rhodobacter flavimaris</name>
    <dbReference type="NCBI Taxonomy" id="2907145"/>
    <lineage>
        <taxon>Bacteria</taxon>
        <taxon>Pseudomonadati</taxon>
        <taxon>Pseudomonadota</taxon>
        <taxon>Alphaproteobacteria</taxon>
        <taxon>Rhodobacterales</taxon>
        <taxon>Rhodobacter group</taxon>
        <taxon>Rhodobacter</taxon>
    </lineage>
</organism>
<gene>
    <name evidence="2" type="ORF">LZA78_01250</name>
</gene>
<protein>
    <recommendedName>
        <fullName evidence="4">DUF2238 domain-containing protein</fullName>
    </recommendedName>
</protein>
<evidence type="ECO:0008006" key="4">
    <source>
        <dbReference type="Google" id="ProtNLM"/>
    </source>
</evidence>
<evidence type="ECO:0000256" key="1">
    <source>
        <dbReference type="SAM" id="Phobius"/>
    </source>
</evidence>
<dbReference type="Proteomes" id="UP001521181">
    <property type="component" value="Unassembled WGS sequence"/>
</dbReference>
<feature type="transmembrane region" description="Helical" evidence="1">
    <location>
        <begin position="68"/>
        <end position="86"/>
    </location>
</feature>
<dbReference type="RefSeq" id="WP_233675139.1">
    <property type="nucleotide sequence ID" value="NZ_JAJUOS010000001.1"/>
</dbReference>
<keyword evidence="1" id="KW-0812">Transmembrane</keyword>
<dbReference type="Pfam" id="PF09997">
    <property type="entry name" value="DUF2238"/>
    <property type="match status" value="1"/>
</dbReference>
<dbReference type="InterPro" id="IPR014509">
    <property type="entry name" value="YjdF-like"/>
</dbReference>